<accession>A0A1G7W3Z8</accession>
<dbReference type="AlphaFoldDB" id="A0A1G7W3Z8"/>
<feature type="chain" id="PRO_5011449553" evidence="1">
    <location>
        <begin position="24"/>
        <end position="122"/>
    </location>
</feature>
<keyword evidence="3" id="KW-1185">Reference proteome</keyword>
<protein>
    <submittedName>
        <fullName evidence="2">Uncharacterized protein</fullName>
    </submittedName>
</protein>
<dbReference type="RefSeq" id="WP_143009735.1">
    <property type="nucleotide sequence ID" value="NZ_FNCY01000001.1"/>
</dbReference>
<sequence length="122" mass="12611">MKRSPKRWIIPLGSLFCTSLAFAQVSVSTPGQGVVIQRDGQVSVQAGAFAGGRGKNEASVVVGHIADDANIEGVTVINGRVTIDGKDVPANATRYTSPRTGKVYSIQRNGGSVSVNEIGGGK</sequence>
<organism evidence="2 3">
    <name type="scientific">Propionivibrio dicarboxylicus</name>
    <dbReference type="NCBI Taxonomy" id="83767"/>
    <lineage>
        <taxon>Bacteria</taxon>
        <taxon>Pseudomonadati</taxon>
        <taxon>Pseudomonadota</taxon>
        <taxon>Betaproteobacteria</taxon>
        <taxon>Rhodocyclales</taxon>
        <taxon>Rhodocyclaceae</taxon>
        <taxon>Propionivibrio</taxon>
    </lineage>
</organism>
<dbReference type="EMBL" id="FNCY01000001">
    <property type="protein sequence ID" value="SDG66459.1"/>
    <property type="molecule type" value="Genomic_DNA"/>
</dbReference>
<evidence type="ECO:0000313" key="2">
    <source>
        <dbReference type="EMBL" id="SDG66459.1"/>
    </source>
</evidence>
<keyword evidence="1" id="KW-0732">Signal</keyword>
<gene>
    <name evidence="2" type="ORF">SAMN05660652_00397</name>
</gene>
<dbReference type="STRING" id="83767.SAMN05660652_00397"/>
<name>A0A1G7W3Z8_9RHOO</name>
<dbReference type="OrthoDB" id="9915877at2"/>
<proteinExistence type="predicted"/>
<dbReference type="Proteomes" id="UP000198607">
    <property type="component" value="Unassembled WGS sequence"/>
</dbReference>
<reference evidence="2 3" key="1">
    <citation type="submission" date="2016-10" db="EMBL/GenBank/DDBJ databases">
        <authorList>
            <person name="de Groot N.N."/>
        </authorList>
    </citation>
    <scope>NUCLEOTIDE SEQUENCE [LARGE SCALE GENOMIC DNA]</scope>
    <source>
        <strain evidence="2 3">DSM 5885</strain>
    </source>
</reference>
<evidence type="ECO:0000256" key="1">
    <source>
        <dbReference type="SAM" id="SignalP"/>
    </source>
</evidence>
<feature type="signal peptide" evidence="1">
    <location>
        <begin position="1"/>
        <end position="23"/>
    </location>
</feature>
<evidence type="ECO:0000313" key="3">
    <source>
        <dbReference type="Proteomes" id="UP000198607"/>
    </source>
</evidence>